<evidence type="ECO:0000256" key="4">
    <source>
        <dbReference type="SAM" id="MobiDB-lite"/>
    </source>
</evidence>
<organism evidence="6 7">
    <name type="scientific">Pseudarthrobacter chlorophenolicus (strain ATCC 700700 / DSM 12829 / CIP 107037 / JCM 12360 / KCTC 9906 / NCIMB 13794 / A6)</name>
    <name type="common">Arthrobacter chlorophenolicus</name>
    <dbReference type="NCBI Taxonomy" id="452863"/>
    <lineage>
        <taxon>Bacteria</taxon>
        <taxon>Bacillati</taxon>
        <taxon>Actinomycetota</taxon>
        <taxon>Actinomycetes</taxon>
        <taxon>Micrococcales</taxon>
        <taxon>Micrococcaceae</taxon>
        <taxon>Pseudarthrobacter</taxon>
    </lineage>
</organism>
<dbReference type="PROSITE" id="PS50901">
    <property type="entry name" value="FTSK"/>
    <property type="match status" value="1"/>
</dbReference>
<dbReference type="RefSeq" id="WP_012623145.1">
    <property type="nucleotide sequence ID" value="NC_011879.1"/>
</dbReference>
<dbReference type="KEGG" id="ach:Achl_4177"/>
<dbReference type="InterPro" id="IPR027417">
    <property type="entry name" value="P-loop_NTPase"/>
</dbReference>
<dbReference type="EMBL" id="CP001342">
    <property type="protein sequence ID" value="ACL42128.1"/>
    <property type="molecule type" value="Genomic_DNA"/>
</dbReference>
<protein>
    <submittedName>
        <fullName evidence="6">Cell divisionFtsK/SpoIIIE</fullName>
    </submittedName>
</protein>
<evidence type="ECO:0000256" key="1">
    <source>
        <dbReference type="ARBA" id="ARBA00022741"/>
    </source>
</evidence>
<name>B8HI81_PSECP</name>
<evidence type="ECO:0000259" key="5">
    <source>
        <dbReference type="PROSITE" id="PS50901"/>
    </source>
</evidence>
<evidence type="ECO:0000313" key="7">
    <source>
        <dbReference type="Proteomes" id="UP000002505"/>
    </source>
</evidence>
<dbReference type="GO" id="GO:0051301">
    <property type="term" value="P:cell division"/>
    <property type="evidence" value="ECO:0007669"/>
    <property type="project" value="UniProtKB-KW"/>
</dbReference>
<accession>B8HI81</accession>
<dbReference type="Gene3D" id="3.40.50.300">
    <property type="entry name" value="P-loop containing nucleotide triphosphate hydrolases"/>
    <property type="match status" value="1"/>
</dbReference>
<proteinExistence type="predicted"/>
<feature type="domain" description="FtsK" evidence="5">
    <location>
        <begin position="233"/>
        <end position="442"/>
    </location>
</feature>
<sequence length="577" mass="62851">MASSTERIRVKLPDKFDPSRHMSPLMKKITEAHGEGFEVDSIVDGYAVATRQVTVTEIRQNEKSKTQEVRLPRSVKPTDGEKMAVKLADQHGDGWEMTKFEPFLGKAVLTKLSPETARCRGAAALALGVKPWEVQVAPRRDGGFDLELPRTYMPSKHYSKLEEVATGVVGRDGWYVKVNAQKLTASIIPSAPPTFPSMIPTPMDSVVKFDHTKKETFKIPLGMKLPPAGETIGETFYLDLNAGAHLQIGGTSGAGKSVTINCYLSTWLAKGAELAIIDLPTKSADFEWVKDFVRPGGWGCASPAQSAVAIRLIMEEGERRSKLIKSHNVNDWKDLPKSAALKPLIVVVDELTGLFALESVPKAGKDAPQLLKDMAADANRTNLFKEILKNGIKRVAAELRFTGVFLLLATQVASANTGIDPSLRTNLHHKLLLGAKPTEGNRRLVFSDPDRVPLIPENVRSDSGASRGVGSSEPEGDEPAIFKSYFASVADYRAWLERLGVPKTTQPEPTKAQMAQLEDAFETPEDQDDIATRRAAMKDPMAELMGDSGFDENGRPLKGAALAASQSRQLSNMAGRA</sequence>
<dbReference type="HOGENOM" id="CLU_472253_0_0_11"/>
<evidence type="ECO:0000256" key="2">
    <source>
        <dbReference type="ARBA" id="ARBA00022840"/>
    </source>
</evidence>
<feature type="binding site" evidence="3">
    <location>
        <begin position="250"/>
        <end position="257"/>
    </location>
    <ligand>
        <name>ATP</name>
        <dbReference type="ChEBI" id="CHEBI:30616"/>
    </ligand>
</feature>
<dbReference type="Pfam" id="PF01580">
    <property type="entry name" value="FtsK_SpoIIIE"/>
    <property type="match status" value="1"/>
</dbReference>
<dbReference type="PANTHER" id="PTHR22683:SF41">
    <property type="entry name" value="DNA TRANSLOCASE FTSK"/>
    <property type="match status" value="1"/>
</dbReference>
<dbReference type="PANTHER" id="PTHR22683">
    <property type="entry name" value="SPORULATION PROTEIN RELATED"/>
    <property type="match status" value="1"/>
</dbReference>
<keyword evidence="2 3" id="KW-0067">ATP-binding</keyword>
<evidence type="ECO:0000256" key="3">
    <source>
        <dbReference type="PROSITE-ProRule" id="PRU00289"/>
    </source>
</evidence>
<dbReference type="OrthoDB" id="5083868at2"/>
<feature type="region of interest" description="Disordered" evidence="4">
    <location>
        <begin position="455"/>
        <end position="476"/>
    </location>
</feature>
<dbReference type="GO" id="GO:0005524">
    <property type="term" value="F:ATP binding"/>
    <property type="evidence" value="ECO:0007669"/>
    <property type="project" value="UniProtKB-UniRule"/>
</dbReference>
<evidence type="ECO:0000313" key="6">
    <source>
        <dbReference type="EMBL" id="ACL42128.1"/>
    </source>
</evidence>
<dbReference type="Proteomes" id="UP000002505">
    <property type="component" value="Plasmid pACHL01"/>
</dbReference>
<dbReference type="GO" id="GO:0003677">
    <property type="term" value="F:DNA binding"/>
    <property type="evidence" value="ECO:0007669"/>
    <property type="project" value="InterPro"/>
</dbReference>
<keyword evidence="6" id="KW-0614">Plasmid</keyword>
<keyword evidence="6" id="KW-0131">Cell cycle</keyword>
<geneLocation type="plasmid" evidence="6 7">
    <name>pACHL01</name>
</geneLocation>
<keyword evidence="1 3" id="KW-0547">Nucleotide-binding</keyword>
<gene>
    <name evidence="6" type="ordered locus">Achl_4177</name>
</gene>
<keyword evidence="7" id="KW-1185">Reference proteome</keyword>
<reference evidence="6" key="1">
    <citation type="submission" date="2009-01" db="EMBL/GenBank/DDBJ databases">
        <title>Complete sequence of plasmid1 of Arthrobacter chlorophenolicus A6.</title>
        <authorList>
            <consortium name="US DOE Joint Genome Institute"/>
            <person name="Lucas S."/>
            <person name="Copeland A."/>
            <person name="Lapidus A."/>
            <person name="Glavina del Rio T."/>
            <person name="Tice H."/>
            <person name="Bruce D."/>
            <person name="Goodwin L."/>
            <person name="Pitluck S."/>
            <person name="Goltsman E."/>
            <person name="Clum A."/>
            <person name="Larimer F."/>
            <person name="Land M."/>
            <person name="Hauser L."/>
            <person name="Kyrpides N."/>
            <person name="Mikhailova N."/>
            <person name="Jansson J."/>
            <person name="Richardson P."/>
        </authorList>
    </citation>
    <scope>NUCLEOTIDE SEQUENCE [LARGE SCALE GENOMIC DNA]</scope>
    <source>
        <strain evidence="6">A6</strain>
        <plasmid evidence="6">pACHL01</plasmid>
    </source>
</reference>
<dbReference type="InterPro" id="IPR002543">
    <property type="entry name" value="FtsK_dom"/>
</dbReference>
<dbReference type="SUPFAM" id="SSF52540">
    <property type="entry name" value="P-loop containing nucleoside triphosphate hydrolases"/>
    <property type="match status" value="1"/>
</dbReference>
<dbReference type="AlphaFoldDB" id="B8HI81"/>
<dbReference type="InterPro" id="IPR050206">
    <property type="entry name" value="FtsK/SpoIIIE/SftA"/>
</dbReference>
<keyword evidence="6" id="KW-0132">Cell division</keyword>